<comment type="similarity">
    <text evidence="2 6">Belongs to the trans-sulfuration enzymes family.</text>
</comment>
<dbReference type="InterPro" id="IPR015422">
    <property type="entry name" value="PyrdxlP-dep_Trfase_small"/>
</dbReference>
<evidence type="ECO:0000256" key="3">
    <source>
        <dbReference type="ARBA" id="ARBA00022679"/>
    </source>
</evidence>
<dbReference type="NCBIfam" id="NF004757">
    <property type="entry name" value="PRK06084.1"/>
    <property type="match status" value="1"/>
</dbReference>
<evidence type="ECO:0000256" key="4">
    <source>
        <dbReference type="ARBA" id="ARBA00022898"/>
    </source>
</evidence>
<dbReference type="InterPro" id="IPR006235">
    <property type="entry name" value="OAc-hSer/O-AcSer_sulfhydrylase"/>
</dbReference>
<dbReference type="Pfam" id="PF01053">
    <property type="entry name" value="Cys_Met_Meta_PP"/>
    <property type="match status" value="1"/>
</dbReference>
<dbReference type="Proteomes" id="UP000464593">
    <property type="component" value="Chromosome"/>
</dbReference>
<gene>
    <name evidence="7" type="ORF">F9Z43_22285</name>
    <name evidence="8" type="ORF">TCK1_3201</name>
</gene>
<name>A0A6G6V0G1_9PSED</name>
<keyword evidence="4 5" id="KW-0663">Pyridoxal phosphate</keyword>
<reference evidence="8 10" key="1">
    <citation type="submission" date="2019-05" db="EMBL/GenBank/DDBJ databases">
        <title>Complete genome sequence of Pseudomonas Pseudomonas resinovorans.</title>
        <authorList>
            <person name="Chen H.-P."/>
        </authorList>
    </citation>
    <scope>NUCLEOTIDE SEQUENCE [LARGE SCALE GENOMIC DNA]</scope>
    <source>
        <strain evidence="8 10">TCU-CK1</strain>
    </source>
</reference>
<proteinExistence type="inferred from homology"/>
<evidence type="ECO:0000313" key="10">
    <source>
        <dbReference type="Proteomes" id="UP000464593"/>
    </source>
</evidence>
<dbReference type="PANTHER" id="PTHR43797">
    <property type="entry name" value="HOMOCYSTEINE/CYSTEINE SYNTHASE"/>
    <property type="match status" value="1"/>
</dbReference>
<evidence type="ECO:0000256" key="6">
    <source>
        <dbReference type="RuleBase" id="RU362118"/>
    </source>
</evidence>
<reference evidence="7 9" key="2">
    <citation type="submission" date="2019-10" db="EMBL/GenBank/DDBJ databases">
        <title>XDR Pseudomonas monteilii producing IMP-16 from LCR.</title>
        <authorList>
            <person name="Ballaben A."/>
            <person name="Doi Y."/>
        </authorList>
    </citation>
    <scope>NUCLEOTIDE SEQUENCE [LARGE SCALE GENOMIC DNA]</scope>
    <source>
        <strain evidence="7 9">597/14</strain>
    </source>
</reference>
<dbReference type="PROSITE" id="PS00868">
    <property type="entry name" value="CYS_MET_METAB_PP"/>
    <property type="match status" value="1"/>
</dbReference>
<feature type="modified residue" description="N6-(pyridoxal phosphate)lysine" evidence="5">
    <location>
        <position position="204"/>
    </location>
</feature>
<protein>
    <submittedName>
        <fullName evidence="7 8">O-acetylhomoserine aminocarboxypropyltransferase</fullName>
        <ecNumber evidence="7">2.5.1.47</ecNumber>
    </submittedName>
</protein>
<dbReference type="AlphaFoldDB" id="A0A6G6V0G1"/>
<dbReference type="GO" id="GO:0004124">
    <property type="term" value="F:cysteine synthase activity"/>
    <property type="evidence" value="ECO:0007669"/>
    <property type="project" value="UniProtKB-EC"/>
</dbReference>
<evidence type="ECO:0000313" key="7">
    <source>
        <dbReference type="EMBL" id="MVF51978.1"/>
    </source>
</evidence>
<evidence type="ECO:0000313" key="8">
    <source>
        <dbReference type="EMBL" id="QHB28547.1"/>
    </source>
</evidence>
<dbReference type="GO" id="GO:0005737">
    <property type="term" value="C:cytoplasm"/>
    <property type="evidence" value="ECO:0007669"/>
    <property type="project" value="TreeGrafter"/>
</dbReference>
<dbReference type="EC" id="2.5.1.47" evidence="7"/>
<evidence type="ECO:0000313" key="9">
    <source>
        <dbReference type="Proteomes" id="UP000440965"/>
    </source>
</evidence>
<dbReference type="InterPro" id="IPR000277">
    <property type="entry name" value="Cys/Met-Metab_PyrdxlP-dep_enz"/>
</dbReference>
<dbReference type="GO" id="GO:0030170">
    <property type="term" value="F:pyridoxal phosphate binding"/>
    <property type="evidence" value="ECO:0007669"/>
    <property type="project" value="InterPro"/>
</dbReference>
<dbReference type="EMBL" id="WEIK01000024">
    <property type="protein sequence ID" value="MVF51978.1"/>
    <property type="molecule type" value="Genomic_DNA"/>
</dbReference>
<evidence type="ECO:0000256" key="5">
    <source>
        <dbReference type="PIRSR" id="PIRSR001434-2"/>
    </source>
</evidence>
<dbReference type="InterPro" id="IPR054542">
    <property type="entry name" value="Cys_met_metab_PP"/>
</dbReference>
<organism evidence="7 9">
    <name type="scientific">Pseudomonas monteilii</name>
    <dbReference type="NCBI Taxonomy" id="76759"/>
    <lineage>
        <taxon>Bacteria</taxon>
        <taxon>Pseudomonadati</taxon>
        <taxon>Pseudomonadota</taxon>
        <taxon>Gammaproteobacteria</taxon>
        <taxon>Pseudomonadales</taxon>
        <taxon>Pseudomonadaceae</taxon>
        <taxon>Pseudomonas</taxon>
    </lineage>
</organism>
<dbReference type="InterPro" id="IPR015421">
    <property type="entry name" value="PyrdxlP-dep_Trfase_major"/>
</dbReference>
<dbReference type="GO" id="GO:0019346">
    <property type="term" value="P:transsulfuration"/>
    <property type="evidence" value="ECO:0007669"/>
    <property type="project" value="InterPro"/>
</dbReference>
<dbReference type="FunFam" id="3.40.640.10:FF:000035">
    <property type="entry name" value="O-succinylhomoserine sulfhydrylase"/>
    <property type="match status" value="1"/>
</dbReference>
<dbReference type="CDD" id="cd00614">
    <property type="entry name" value="CGS_like"/>
    <property type="match status" value="1"/>
</dbReference>
<dbReference type="Proteomes" id="UP000440965">
    <property type="component" value="Unassembled WGS sequence"/>
</dbReference>
<dbReference type="GO" id="GO:0071269">
    <property type="term" value="P:L-homocysteine biosynthetic process"/>
    <property type="evidence" value="ECO:0007669"/>
    <property type="project" value="TreeGrafter"/>
</dbReference>
<dbReference type="NCBIfam" id="TIGR01326">
    <property type="entry name" value="OAH_OAS_sulfhy"/>
    <property type="match status" value="1"/>
</dbReference>
<dbReference type="PIRSF" id="PIRSF001434">
    <property type="entry name" value="CGS"/>
    <property type="match status" value="1"/>
</dbReference>
<dbReference type="Gene3D" id="3.40.640.10">
    <property type="entry name" value="Type I PLP-dependent aspartate aminotransferase-like (Major domain)"/>
    <property type="match status" value="1"/>
</dbReference>
<dbReference type="RefSeq" id="WP_025752739.1">
    <property type="nucleotide sequence ID" value="NZ_AP022473.1"/>
</dbReference>
<accession>A0A6G6V0G1</accession>
<dbReference type="PANTHER" id="PTHR43797:SF2">
    <property type="entry name" value="HOMOCYSTEINE_CYSTEINE SYNTHASE"/>
    <property type="match status" value="1"/>
</dbReference>
<comment type="cofactor">
    <cofactor evidence="1 6">
        <name>pyridoxal 5'-phosphate</name>
        <dbReference type="ChEBI" id="CHEBI:597326"/>
    </cofactor>
</comment>
<sequence length="425" mass="45396">MKLETLAVHAGFSPDPTTRAVAVPIYQTTSFAFDDTQHGADLFDLKVAGNIYSRIMNPTNDVLEQRMAALEGGVGALAVASGMAAITYAIQTVAEAGDNIVSVAKLYGGTYNLLAHTLPRMGIHTRFAAHDDIAALEALIDARTKAVFCESIGNPAGNIVDIAALAEAAHRHGVPLIVDNTVATPVLCRPFEHGADIVVHSLTKYIGGHGTSIGGIVIDSGKFPWADNKERFALLNTPDPSYHGVTYTEAFGPAAFIGRCRVVPLRNTGAALSPFNAFLILQGLETLALRMERHTENALKVAHYLQAHEQVAWVKYAGLPDHPEHELAQRYTGGKPASILSFGIKGGQAAGARFIDALQLVVRLVNIGDAKSLACHPASTTHRQLNDEELERAGVPRDMVRLSIGIEHSDDIIADLAQALEASRT</sequence>
<dbReference type="EMBL" id="CP040324">
    <property type="protein sequence ID" value="QHB28547.1"/>
    <property type="molecule type" value="Genomic_DNA"/>
</dbReference>
<dbReference type="GO" id="GO:0006535">
    <property type="term" value="P:cysteine biosynthetic process from serine"/>
    <property type="evidence" value="ECO:0007669"/>
    <property type="project" value="TreeGrafter"/>
</dbReference>
<evidence type="ECO:0000256" key="2">
    <source>
        <dbReference type="ARBA" id="ARBA00009077"/>
    </source>
</evidence>
<keyword evidence="3 7" id="KW-0808">Transferase</keyword>
<dbReference type="Gene3D" id="3.90.1150.10">
    <property type="entry name" value="Aspartate Aminotransferase, domain 1"/>
    <property type="match status" value="1"/>
</dbReference>
<evidence type="ECO:0000256" key="1">
    <source>
        <dbReference type="ARBA" id="ARBA00001933"/>
    </source>
</evidence>
<dbReference type="SUPFAM" id="SSF53383">
    <property type="entry name" value="PLP-dependent transferases"/>
    <property type="match status" value="1"/>
</dbReference>
<dbReference type="GO" id="GO:0003961">
    <property type="term" value="F:O-acetylhomoserine aminocarboxypropyltransferase activity"/>
    <property type="evidence" value="ECO:0007669"/>
    <property type="project" value="TreeGrafter"/>
</dbReference>
<dbReference type="InterPro" id="IPR015424">
    <property type="entry name" value="PyrdxlP-dep_Trfase"/>
</dbReference>